<protein>
    <recommendedName>
        <fullName evidence="5">Helicase C-terminal domain-containing protein</fullName>
    </recommendedName>
</protein>
<gene>
    <name evidence="6" type="ORF">LCGC14_1286260</name>
</gene>
<evidence type="ECO:0000259" key="5">
    <source>
        <dbReference type="PROSITE" id="PS51194"/>
    </source>
</evidence>
<dbReference type="SMART" id="SM00490">
    <property type="entry name" value="HELICc"/>
    <property type="match status" value="1"/>
</dbReference>
<keyword evidence="2" id="KW-0378">Hydrolase</keyword>
<reference evidence="6" key="1">
    <citation type="journal article" date="2015" name="Nature">
        <title>Complex archaea that bridge the gap between prokaryotes and eukaryotes.</title>
        <authorList>
            <person name="Spang A."/>
            <person name="Saw J.H."/>
            <person name="Jorgensen S.L."/>
            <person name="Zaremba-Niedzwiedzka K."/>
            <person name="Martijn J."/>
            <person name="Lind A.E."/>
            <person name="van Eijk R."/>
            <person name="Schleper C."/>
            <person name="Guy L."/>
            <person name="Ettema T.J."/>
        </authorList>
    </citation>
    <scope>NUCLEOTIDE SEQUENCE</scope>
</reference>
<proteinExistence type="predicted"/>
<dbReference type="InterPro" id="IPR027417">
    <property type="entry name" value="P-loop_NTPase"/>
</dbReference>
<evidence type="ECO:0000256" key="3">
    <source>
        <dbReference type="ARBA" id="ARBA00022806"/>
    </source>
</evidence>
<sequence length="497" mass="58775">VSLPIKIVELSQVWQNLFKKFLRFFIDRKLINPYKKYYSKLDFLRITQDLTQSFRFEEGYISEEEYLENLFHQDPKIIDIIKEKNVDVHSVYSYCSSCVSLLHAKDLIETQDISLFISFLERLKYKAEQDILSAKRIVNSKHFKFINSVIEGENLSNLTHPKIEKIISIIREEIEEFNNKKIIIFTQFREMAEFLKRKLATEFQNQLIIEKFIGQTSKIDDFGFSQKVQTEILQKFREDMINILIATSVAEEGIDIPNVDAIIFYEPVPSEIRLIQRRGRTGRNASGRCYILLAEETVDIPFYYVSRRRENSMKSIVSNYEQIQLNQNLERKSICFPIPSLNEVADKGLVKNFKERREKEKELLVNRSIEDILNHLDDFSKSVEFKNINDYGVTFYSDLVKMDIPAMKNKILKLKGKKKMSPNQKERKRNINKNVKCLINIVKTYGIKGKLDYLEFQDLAKEEELIEKKFYIHFNQACFLGYLKRQEKSVQLLMDIE</sequence>
<dbReference type="Gene3D" id="3.40.50.300">
    <property type="entry name" value="P-loop containing nucleotide triphosphate hydrolases"/>
    <property type="match status" value="1"/>
</dbReference>
<dbReference type="Pfam" id="PF00271">
    <property type="entry name" value="Helicase_C"/>
    <property type="match status" value="1"/>
</dbReference>
<name>A0A0F9LEP8_9ZZZZ</name>
<dbReference type="InterPro" id="IPR001650">
    <property type="entry name" value="Helicase_C-like"/>
</dbReference>
<dbReference type="Gene3D" id="1.20.1320.20">
    <property type="entry name" value="hef helicase domain"/>
    <property type="match status" value="1"/>
</dbReference>
<dbReference type="EMBL" id="LAZR01007367">
    <property type="protein sequence ID" value="KKM85716.1"/>
    <property type="molecule type" value="Genomic_DNA"/>
</dbReference>
<dbReference type="SUPFAM" id="SSF52540">
    <property type="entry name" value="P-loop containing nucleoside triphosphate hydrolases"/>
    <property type="match status" value="1"/>
</dbReference>
<organism evidence="6">
    <name type="scientific">marine sediment metagenome</name>
    <dbReference type="NCBI Taxonomy" id="412755"/>
    <lineage>
        <taxon>unclassified sequences</taxon>
        <taxon>metagenomes</taxon>
        <taxon>ecological metagenomes</taxon>
    </lineage>
</organism>
<evidence type="ECO:0000256" key="2">
    <source>
        <dbReference type="ARBA" id="ARBA00022801"/>
    </source>
</evidence>
<feature type="non-terminal residue" evidence="6">
    <location>
        <position position="1"/>
    </location>
</feature>
<evidence type="ECO:0000256" key="4">
    <source>
        <dbReference type="ARBA" id="ARBA00022840"/>
    </source>
</evidence>
<dbReference type="PANTHER" id="PTHR14025:SF20">
    <property type="entry name" value="FANCONI ANEMIA GROUP M PROTEIN"/>
    <property type="match status" value="1"/>
</dbReference>
<dbReference type="GO" id="GO:0016787">
    <property type="term" value="F:hydrolase activity"/>
    <property type="evidence" value="ECO:0007669"/>
    <property type="project" value="UniProtKB-KW"/>
</dbReference>
<feature type="domain" description="Helicase C-terminal" evidence="5">
    <location>
        <begin position="162"/>
        <end position="324"/>
    </location>
</feature>
<keyword evidence="1" id="KW-0547">Nucleotide-binding</keyword>
<dbReference type="GO" id="GO:0005524">
    <property type="term" value="F:ATP binding"/>
    <property type="evidence" value="ECO:0007669"/>
    <property type="project" value="UniProtKB-KW"/>
</dbReference>
<accession>A0A0F9LEP8</accession>
<dbReference type="GO" id="GO:0004386">
    <property type="term" value="F:helicase activity"/>
    <property type="evidence" value="ECO:0007669"/>
    <property type="project" value="UniProtKB-KW"/>
</dbReference>
<evidence type="ECO:0000256" key="1">
    <source>
        <dbReference type="ARBA" id="ARBA00022741"/>
    </source>
</evidence>
<evidence type="ECO:0000313" key="6">
    <source>
        <dbReference type="EMBL" id="KKM85716.1"/>
    </source>
</evidence>
<keyword evidence="3" id="KW-0347">Helicase</keyword>
<comment type="caution">
    <text evidence="6">The sequence shown here is derived from an EMBL/GenBank/DDBJ whole genome shotgun (WGS) entry which is preliminary data.</text>
</comment>
<dbReference type="PROSITE" id="PS51194">
    <property type="entry name" value="HELICASE_CTER"/>
    <property type="match status" value="1"/>
</dbReference>
<dbReference type="PANTHER" id="PTHR14025">
    <property type="entry name" value="FANCONI ANEMIA GROUP M FANCM FAMILY MEMBER"/>
    <property type="match status" value="1"/>
</dbReference>
<keyword evidence="4" id="KW-0067">ATP-binding</keyword>
<dbReference type="AlphaFoldDB" id="A0A0F9LEP8"/>